<evidence type="ECO:0008006" key="3">
    <source>
        <dbReference type="Google" id="ProtNLM"/>
    </source>
</evidence>
<proteinExistence type="predicted"/>
<dbReference type="Proteomes" id="UP000501452">
    <property type="component" value="Chromosome"/>
</dbReference>
<evidence type="ECO:0000313" key="2">
    <source>
        <dbReference type="Proteomes" id="UP000501452"/>
    </source>
</evidence>
<dbReference type="KEGG" id="rub:GBA63_05470"/>
<keyword evidence="2" id="KW-1185">Reference proteome</keyword>
<gene>
    <name evidence="1" type="ORF">GBA63_05470</name>
</gene>
<protein>
    <recommendedName>
        <fullName evidence="3">Zinc-finger domain-containing protein</fullName>
    </recommendedName>
</protein>
<reference evidence="1 2" key="1">
    <citation type="submission" date="2019-10" db="EMBL/GenBank/DDBJ databases">
        <title>Rubrobacter sp nov SCSIO 52090 isolated from a deep-sea sediment in the South China Sea.</title>
        <authorList>
            <person name="Chen R.W."/>
        </authorList>
    </citation>
    <scope>NUCLEOTIDE SEQUENCE [LARGE SCALE GENOMIC DNA]</scope>
    <source>
        <strain evidence="1 2">SCSIO 52909</strain>
    </source>
</reference>
<dbReference type="AlphaFoldDB" id="A0A6G8Q6R6"/>
<accession>A0A6G8Q6R6</accession>
<evidence type="ECO:0000313" key="1">
    <source>
        <dbReference type="EMBL" id="QIN82156.1"/>
    </source>
</evidence>
<organism evidence="1 2">
    <name type="scientific">Rubrobacter tropicus</name>
    <dbReference type="NCBI Taxonomy" id="2653851"/>
    <lineage>
        <taxon>Bacteria</taxon>
        <taxon>Bacillati</taxon>
        <taxon>Actinomycetota</taxon>
        <taxon>Rubrobacteria</taxon>
        <taxon>Rubrobacterales</taxon>
        <taxon>Rubrobacteraceae</taxon>
        <taxon>Rubrobacter</taxon>
    </lineage>
</organism>
<name>A0A6G8Q6R6_9ACTN</name>
<sequence>MFDREIFKAVVGEIDDTREVEKLGCDDCFERVDGFIEAELSGLNASEAMPLVHEHLYICGECRDEFGALLEALRAVEDPSSPVPEVLDRLWRRVTPSYAR</sequence>
<dbReference type="EMBL" id="CP045119">
    <property type="protein sequence ID" value="QIN82156.1"/>
    <property type="molecule type" value="Genomic_DNA"/>
</dbReference>